<dbReference type="EMBL" id="CP001848">
    <property type="protein sequence ID" value="ADB15588.1"/>
    <property type="molecule type" value="Genomic_DNA"/>
</dbReference>
<dbReference type="Pfam" id="PF14258">
    <property type="entry name" value="DUF4350"/>
    <property type="match status" value="1"/>
</dbReference>
<name>D2R792_PIRSD</name>
<dbReference type="OrthoDB" id="258729at2"/>
<evidence type="ECO:0000259" key="3">
    <source>
        <dbReference type="Pfam" id="PF14258"/>
    </source>
</evidence>
<keyword evidence="2" id="KW-0812">Transmembrane</keyword>
<evidence type="ECO:0000256" key="1">
    <source>
        <dbReference type="SAM" id="MobiDB-lite"/>
    </source>
</evidence>
<dbReference type="Proteomes" id="UP000001887">
    <property type="component" value="Chromosome"/>
</dbReference>
<reference evidence="4 5" key="1">
    <citation type="journal article" date="2009" name="Stand. Genomic Sci.">
        <title>Complete genome sequence of Pirellula staleyi type strain (ATCC 27377).</title>
        <authorList>
            <person name="Clum A."/>
            <person name="Tindall B.J."/>
            <person name="Sikorski J."/>
            <person name="Ivanova N."/>
            <person name="Mavrommatis K."/>
            <person name="Lucas S."/>
            <person name="Glavina del Rio T."/>
            <person name="Nolan M."/>
            <person name="Chen F."/>
            <person name="Tice H."/>
            <person name="Pitluck S."/>
            <person name="Cheng J.F."/>
            <person name="Chertkov O."/>
            <person name="Brettin T."/>
            <person name="Han C."/>
            <person name="Detter J.C."/>
            <person name="Kuske C."/>
            <person name="Bruce D."/>
            <person name="Goodwin L."/>
            <person name="Ovchinikova G."/>
            <person name="Pati A."/>
            <person name="Mikhailova N."/>
            <person name="Chen A."/>
            <person name="Palaniappan K."/>
            <person name="Land M."/>
            <person name="Hauser L."/>
            <person name="Chang Y.J."/>
            <person name="Jeffries C.D."/>
            <person name="Chain P."/>
            <person name="Rohde M."/>
            <person name="Goker M."/>
            <person name="Bristow J."/>
            <person name="Eisen J.A."/>
            <person name="Markowitz V."/>
            <person name="Hugenholtz P."/>
            <person name="Kyrpides N.C."/>
            <person name="Klenk H.P."/>
            <person name="Lapidus A."/>
        </authorList>
    </citation>
    <scope>NUCLEOTIDE SEQUENCE [LARGE SCALE GENOMIC DNA]</scope>
    <source>
        <strain evidence="5">ATCC 27377 / DSM 6068 / ICPB 4128</strain>
    </source>
</reference>
<dbReference type="eggNOG" id="ENOG5032ZDV">
    <property type="taxonomic scope" value="Bacteria"/>
</dbReference>
<feature type="transmembrane region" description="Helical" evidence="2">
    <location>
        <begin position="34"/>
        <end position="55"/>
    </location>
</feature>
<evidence type="ECO:0000313" key="4">
    <source>
        <dbReference type="EMBL" id="ADB15588.1"/>
    </source>
</evidence>
<feature type="domain" description="DUF4350" evidence="3">
    <location>
        <begin position="78"/>
        <end position="307"/>
    </location>
</feature>
<sequence length="426" mass="46883" precursor="true">MSTAPASSSSPYSSSSGNSASSSAKSSSSKSSSAIVPLALVGLFIVTLLMLWFYFTSRTSDTITSEYGKRRASGATDSVNGTSVLAEMFKATGRRVETINQLSPRLERYQTIVWFPDDFSPPSAEQREALEDWLFDGSGRVLIYVGRDYDARSDYYNDIRPLVKKEERSEFERRRATAKSQFDSARASMPKQGFSRWFTAKRDGKRTVVKSLSGPWAEGIDVTKTDLELQGRLDIPIESDRNATVDPALPTETEALLETDEGDVLVSSIIDEAYLGSGQIVVVANGGFVLNYPLVNHEHRKLASRLIAETDPKGKVAFLESGPGGPPVVDREPAEESQAAIAILKVWPLSAIMPHLVIFGVMLCLALSPIFGRPKELPRETLADFGKHVAALGQLLARTRDRGYALLRLEQYRQQGRRDSGRSHLK</sequence>
<keyword evidence="5" id="KW-1185">Reference proteome</keyword>
<keyword evidence="2" id="KW-0472">Membrane</keyword>
<feature type="transmembrane region" description="Helical" evidence="2">
    <location>
        <begin position="346"/>
        <end position="371"/>
    </location>
</feature>
<keyword evidence="2" id="KW-1133">Transmembrane helix</keyword>
<feature type="region of interest" description="Disordered" evidence="1">
    <location>
        <begin position="1"/>
        <end position="29"/>
    </location>
</feature>
<dbReference type="STRING" id="530564.Psta_0903"/>
<proteinExistence type="predicted"/>
<accession>D2R792</accession>
<evidence type="ECO:0000256" key="2">
    <source>
        <dbReference type="SAM" id="Phobius"/>
    </source>
</evidence>
<dbReference type="HOGENOM" id="CLU_643813_0_0_0"/>
<organism evidence="4 5">
    <name type="scientific">Pirellula staleyi (strain ATCC 27377 / DSM 6068 / ICPB 4128)</name>
    <name type="common">Pirella staleyi</name>
    <dbReference type="NCBI Taxonomy" id="530564"/>
    <lineage>
        <taxon>Bacteria</taxon>
        <taxon>Pseudomonadati</taxon>
        <taxon>Planctomycetota</taxon>
        <taxon>Planctomycetia</taxon>
        <taxon>Pirellulales</taxon>
        <taxon>Pirellulaceae</taxon>
        <taxon>Pirellula</taxon>
    </lineage>
</organism>
<evidence type="ECO:0000313" key="5">
    <source>
        <dbReference type="Proteomes" id="UP000001887"/>
    </source>
</evidence>
<dbReference type="AlphaFoldDB" id="D2R792"/>
<gene>
    <name evidence="4" type="ordered locus">Psta_0903</name>
</gene>
<dbReference type="KEGG" id="psl:Psta_0903"/>
<protein>
    <recommendedName>
        <fullName evidence="3">DUF4350 domain-containing protein</fullName>
    </recommendedName>
</protein>
<dbReference type="InterPro" id="IPR025646">
    <property type="entry name" value="DUF4350"/>
</dbReference>